<accession>A0A9P0TTE0</accession>
<evidence type="ECO:0000313" key="3">
    <source>
        <dbReference type="Proteomes" id="UP001152562"/>
    </source>
</evidence>
<dbReference type="EMBL" id="CALOZG010000086">
    <property type="protein sequence ID" value="CAH4038080.1"/>
    <property type="molecule type" value="Genomic_DNA"/>
</dbReference>
<dbReference type="Proteomes" id="UP001152562">
    <property type="component" value="Unassembled WGS sequence"/>
</dbReference>
<evidence type="ECO:0000256" key="1">
    <source>
        <dbReference type="SAM" id="MobiDB-lite"/>
    </source>
</evidence>
<dbReference type="AlphaFoldDB" id="A0A9P0TTE0"/>
<evidence type="ECO:0000313" key="2">
    <source>
        <dbReference type="EMBL" id="CAH4038080.1"/>
    </source>
</evidence>
<comment type="caution">
    <text evidence="2">The sequence shown here is derived from an EMBL/GenBank/DDBJ whole genome shotgun (WGS) entry which is preliminary data.</text>
</comment>
<feature type="compositionally biased region" description="Basic residues" evidence="1">
    <location>
        <begin position="1"/>
        <end position="15"/>
    </location>
</feature>
<feature type="region of interest" description="Disordered" evidence="1">
    <location>
        <begin position="1"/>
        <end position="99"/>
    </location>
</feature>
<reference evidence="2" key="1">
    <citation type="submission" date="2022-05" db="EMBL/GenBank/DDBJ databases">
        <authorList>
            <person name="Okamura Y."/>
        </authorList>
    </citation>
    <scope>NUCLEOTIDE SEQUENCE</scope>
</reference>
<organism evidence="2 3">
    <name type="scientific">Pieris brassicae</name>
    <name type="common">White butterfly</name>
    <name type="synonym">Large white butterfly</name>
    <dbReference type="NCBI Taxonomy" id="7116"/>
    <lineage>
        <taxon>Eukaryota</taxon>
        <taxon>Metazoa</taxon>
        <taxon>Ecdysozoa</taxon>
        <taxon>Arthropoda</taxon>
        <taxon>Hexapoda</taxon>
        <taxon>Insecta</taxon>
        <taxon>Pterygota</taxon>
        <taxon>Neoptera</taxon>
        <taxon>Endopterygota</taxon>
        <taxon>Lepidoptera</taxon>
        <taxon>Glossata</taxon>
        <taxon>Ditrysia</taxon>
        <taxon>Papilionoidea</taxon>
        <taxon>Pieridae</taxon>
        <taxon>Pierinae</taxon>
        <taxon>Pieris</taxon>
    </lineage>
</organism>
<feature type="compositionally biased region" description="Basic residues" evidence="1">
    <location>
        <begin position="44"/>
        <end position="54"/>
    </location>
</feature>
<gene>
    <name evidence="2" type="ORF">PIBRA_LOCUS13682</name>
</gene>
<name>A0A9P0TTE0_PIEBR</name>
<keyword evidence="3" id="KW-1185">Reference proteome</keyword>
<sequence>MTRRQRMQPVSRHRLMSVTGGEGGGNGAASDVAGGCRDDNKIARTWRAKAKTKRGAGGEGAKGADKGEARPASGDPRPALSRHSVDVRGPRRPFRANFR</sequence>
<feature type="compositionally biased region" description="Basic residues" evidence="1">
    <location>
        <begin position="90"/>
        <end position="99"/>
    </location>
</feature>
<proteinExistence type="predicted"/>
<protein>
    <submittedName>
        <fullName evidence="2">Uncharacterized protein</fullName>
    </submittedName>
</protein>